<dbReference type="GO" id="GO:0016712">
    <property type="term" value="F:oxidoreductase activity, acting on paired donors, with incorporation or reduction of molecular oxygen, reduced flavin or flavoprotein as one donor, and incorporation of one atom of oxygen"/>
    <property type="evidence" value="ECO:0007669"/>
    <property type="project" value="InterPro"/>
</dbReference>
<proteinExistence type="inferred from homology"/>
<dbReference type="Pfam" id="PF00067">
    <property type="entry name" value="p450"/>
    <property type="match status" value="3"/>
</dbReference>
<evidence type="ECO:0000256" key="2">
    <source>
        <dbReference type="ARBA" id="ARBA00004174"/>
    </source>
</evidence>
<dbReference type="PROSITE" id="PS00086">
    <property type="entry name" value="CYTOCHROME_P450"/>
    <property type="match status" value="1"/>
</dbReference>
<keyword evidence="15" id="KW-1185">Reference proteome</keyword>
<dbReference type="InterPro" id="IPR050476">
    <property type="entry name" value="Insect_CytP450_Detox"/>
</dbReference>
<dbReference type="PRINTS" id="PR00385">
    <property type="entry name" value="P450"/>
</dbReference>
<dbReference type="CDD" id="cd11056">
    <property type="entry name" value="CYP6-like"/>
    <property type="match status" value="1"/>
</dbReference>
<dbReference type="GO" id="GO:0020037">
    <property type="term" value="F:heme binding"/>
    <property type="evidence" value="ECO:0007669"/>
    <property type="project" value="InterPro"/>
</dbReference>
<dbReference type="Proteomes" id="UP000027135">
    <property type="component" value="Unassembled WGS sequence"/>
</dbReference>
<dbReference type="PANTHER" id="PTHR24292">
    <property type="entry name" value="CYTOCHROME P450"/>
    <property type="match status" value="1"/>
</dbReference>
<evidence type="ECO:0000313" key="14">
    <source>
        <dbReference type="EMBL" id="KDR11524.1"/>
    </source>
</evidence>
<keyword evidence="5 13" id="KW-0349">Heme</keyword>
<dbReference type="OMA" id="NMMVFAR"/>
<dbReference type="InParanoid" id="A0A067QPK3"/>
<comment type="subcellular location">
    <subcellularLocation>
        <location evidence="3">Endoplasmic reticulum membrane</location>
        <topology evidence="3">Peripheral membrane protein</topology>
    </subcellularLocation>
    <subcellularLocation>
        <location evidence="2">Microsome membrane</location>
        <topology evidence="2">Peripheral membrane protein</topology>
    </subcellularLocation>
</comment>
<dbReference type="InterPro" id="IPR008072">
    <property type="entry name" value="Cyt_P450_E_CYP3A"/>
</dbReference>
<dbReference type="InterPro" id="IPR036396">
    <property type="entry name" value="Cyt_P450_sf"/>
</dbReference>
<evidence type="ECO:0000256" key="3">
    <source>
        <dbReference type="ARBA" id="ARBA00004406"/>
    </source>
</evidence>
<dbReference type="EMBL" id="KK853092">
    <property type="protein sequence ID" value="KDR11524.1"/>
    <property type="molecule type" value="Genomic_DNA"/>
</dbReference>
<dbReference type="InterPro" id="IPR017972">
    <property type="entry name" value="Cyt_P450_CS"/>
</dbReference>
<keyword evidence="9" id="KW-0560">Oxidoreductase</keyword>
<dbReference type="PRINTS" id="PR00464">
    <property type="entry name" value="EP450II"/>
</dbReference>
<dbReference type="InterPro" id="IPR001128">
    <property type="entry name" value="Cyt_P450"/>
</dbReference>
<keyword evidence="6 13" id="KW-0479">Metal-binding</keyword>
<evidence type="ECO:0000256" key="5">
    <source>
        <dbReference type="ARBA" id="ARBA00022617"/>
    </source>
</evidence>
<evidence type="ECO:0000256" key="13">
    <source>
        <dbReference type="PIRSR" id="PIRSR602402-1"/>
    </source>
</evidence>
<comment type="cofactor">
    <cofactor evidence="1 13">
        <name>heme</name>
        <dbReference type="ChEBI" id="CHEBI:30413"/>
    </cofactor>
</comment>
<evidence type="ECO:0000256" key="1">
    <source>
        <dbReference type="ARBA" id="ARBA00001971"/>
    </source>
</evidence>
<protein>
    <submittedName>
        <fullName evidence="14">Cytochrome P450 6k1</fullName>
    </submittedName>
</protein>
<evidence type="ECO:0000256" key="6">
    <source>
        <dbReference type="ARBA" id="ARBA00022723"/>
    </source>
</evidence>
<name>A0A067QPK3_ZOONE</name>
<keyword evidence="8" id="KW-0492">Microsome</keyword>
<keyword evidence="7" id="KW-0256">Endoplasmic reticulum</keyword>
<evidence type="ECO:0000256" key="8">
    <source>
        <dbReference type="ARBA" id="ARBA00022848"/>
    </source>
</evidence>
<evidence type="ECO:0000256" key="4">
    <source>
        <dbReference type="ARBA" id="ARBA00010617"/>
    </source>
</evidence>
<keyword evidence="10 13" id="KW-0408">Iron</keyword>
<dbReference type="PANTHER" id="PTHR24292:SF100">
    <property type="entry name" value="CYTOCHROME P450 6A16, ISOFORM B-RELATED"/>
    <property type="match status" value="1"/>
</dbReference>
<comment type="similarity">
    <text evidence="4">Belongs to the cytochrome P450 family.</text>
</comment>
<accession>A0A067QPK3</accession>
<evidence type="ECO:0000256" key="10">
    <source>
        <dbReference type="ARBA" id="ARBA00023004"/>
    </source>
</evidence>
<dbReference type="InterPro" id="IPR002402">
    <property type="entry name" value="Cyt_P450_E_grp-II"/>
</dbReference>
<dbReference type="FunFam" id="1.10.630.10:FF:000042">
    <property type="entry name" value="Cytochrome P450"/>
    <property type="match status" value="1"/>
</dbReference>
<keyword evidence="11" id="KW-0503">Monooxygenase</keyword>
<dbReference type="GO" id="GO:0005789">
    <property type="term" value="C:endoplasmic reticulum membrane"/>
    <property type="evidence" value="ECO:0007669"/>
    <property type="project" value="UniProtKB-SubCell"/>
</dbReference>
<evidence type="ECO:0000256" key="11">
    <source>
        <dbReference type="ARBA" id="ARBA00023033"/>
    </source>
</evidence>
<reference evidence="14 15" key="1">
    <citation type="journal article" date="2014" name="Nat. Commun.">
        <title>Molecular traces of alternative social organization in a termite genome.</title>
        <authorList>
            <person name="Terrapon N."/>
            <person name="Li C."/>
            <person name="Robertson H.M."/>
            <person name="Ji L."/>
            <person name="Meng X."/>
            <person name="Booth W."/>
            <person name="Chen Z."/>
            <person name="Childers C.P."/>
            <person name="Glastad K.M."/>
            <person name="Gokhale K."/>
            <person name="Gowin J."/>
            <person name="Gronenberg W."/>
            <person name="Hermansen R.A."/>
            <person name="Hu H."/>
            <person name="Hunt B.G."/>
            <person name="Huylmans A.K."/>
            <person name="Khalil S.M."/>
            <person name="Mitchell R.D."/>
            <person name="Munoz-Torres M.C."/>
            <person name="Mustard J.A."/>
            <person name="Pan H."/>
            <person name="Reese J.T."/>
            <person name="Scharf M.E."/>
            <person name="Sun F."/>
            <person name="Vogel H."/>
            <person name="Xiao J."/>
            <person name="Yang W."/>
            <person name="Yang Z."/>
            <person name="Yang Z."/>
            <person name="Zhou J."/>
            <person name="Zhu J."/>
            <person name="Brent C.S."/>
            <person name="Elsik C.G."/>
            <person name="Goodisman M.A."/>
            <person name="Liberles D.A."/>
            <person name="Roe R.M."/>
            <person name="Vargo E.L."/>
            <person name="Vilcinskas A."/>
            <person name="Wang J."/>
            <person name="Bornberg-Bauer E."/>
            <person name="Korb J."/>
            <person name="Zhang G."/>
            <person name="Liebig J."/>
        </authorList>
    </citation>
    <scope>NUCLEOTIDE SEQUENCE [LARGE SCALE GENOMIC DNA]</scope>
    <source>
        <tissue evidence="14">Whole organism</tissue>
    </source>
</reference>
<dbReference type="PRINTS" id="PR01689">
    <property type="entry name" value="EP450IICYP3A"/>
</dbReference>
<dbReference type="eggNOG" id="KOG0158">
    <property type="taxonomic scope" value="Eukaryota"/>
</dbReference>
<dbReference type="SUPFAM" id="SSF48264">
    <property type="entry name" value="Cytochrome P450"/>
    <property type="match status" value="4"/>
</dbReference>
<evidence type="ECO:0000256" key="9">
    <source>
        <dbReference type="ARBA" id="ARBA00023002"/>
    </source>
</evidence>
<feature type="binding site" description="axial binding residue" evidence="13">
    <location>
        <position position="1089"/>
    </location>
    <ligand>
        <name>heme</name>
        <dbReference type="ChEBI" id="CHEBI:30413"/>
    </ligand>
    <ligandPart>
        <name>Fe</name>
        <dbReference type="ChEBI" id="CHEBI:18248"/>
    </ligandPart>
</feature>
<keyword evidence="12" id="KW-0472">Membrane</keyword>
<dbReference type="GO" id="GO:0005506">
    <property type="term" value="F:iron ion binding"/>
    <property type="evidence" value="ECO:0007669"/>
    <property type="project" value="InterPro"/>
</dbReference>
<organism evidence="14 15">
    <name type="scientific">Zootermopsis nevadensis</name>
    <name type="common">Dampwood termite</name>
    <dbReference type="NCBI Taxonomy" id="136037"/>
    <lineage>
        <taxon>Eukaryota</taxon>
        <taxon>Metazoa</taxon>
        <taxon>Ecdysozoa</taxon>
        <taxon>Arthropoda</taxon>
        <taxon>Hexapoda</taxon>
        <taxon>Insecta</taxon>
        <taxon>Pterygota</taxon>
        <taxon>Neoptera</taxon>
        <taxon>Polyneoptera</taxon>
        <taxon>Dictyoptera</taxon>
        <taxon>Blattodea</taxon>
        <taxon>Blattoidea</taxon>
        <taxon>Termitoidae</taxon>
        <taxon>Termopsidae</taxon>
        <taxon>Zootermopsis</taxon>
    </lineage>
</organism>
<gene>
    <name evidence="14" type="ORF">L798_14609</name>
</gene>
<evidence type="ECO:0000313" key="15">
    <source>
        <dbReference type="Proteomes" id="UP000027135"/>
    </source>
</evidence>
<evidence type="ECO:0000256" key="7">
    <source>
        <dbReference type="ARBA" id="ARBA00022824"/>
    </source>
</evidence>
<evidence type="ECO:0000256" key="12">
    <source>
        <dbReference type="ARBA" id="ARBA00023136"/>
    </source>
</evidence>
<dbReference type="STRING" id="136037.A0A067QPK3"/>
<dbReference type="Gene3D" id="1.10.630.10">
    <property type="entry name" value="Cytochrome P450"/>
    <property type="match status" value="4"/>
</dbReference>
<dbReference type="AlphaFoldDB" id="A0A067QPK3"/>
<sequence>FSYWTKLGIPVYKPVVPFGNFGPIIMKNTGVLPEITKLYKAFEGHRLGGLYGFGYKFLLVREPDLIRDIIVKDFIHFHDRGVFMSEGGDPLDLHLFSMTGAKWRKLRVKLTPTFTSGKMKMMFGTLVDCGKGLNAVLQKSAKMGETLEVKDILARFSTDVIASCAFGIQCNCLRNPNAEFRTWGRKVFETTFKTKIFRLLNIIIPGFIKYFGIGGLYRFTNPSLLVRDTDIMKDILVKDFKNYFARGLKFDEESEPLNGHLFSISGPKWRNLRVKMTPIFTSGKIKTMFGSVVECGKELHTSLQKIVRNGETIEVKDFLARYTAWYLYFKISYSYWEKRGIPTLKPKAPFGNFRDSILLGRNPGFEITELYKAFDGHRVGGVYRLSGPSLLLRDTEIIKDILVKDFDHFFSRGRVVDEKYEPLDGHLFALSGTKWRNLRVKLTPVFTTLKIKMMFGTVIECGKELEHFLQEPANNGETIEVKDILARYSTDIIASCAFGIQCNCLKNPDAEFRNWGRKVFEPHFRQRLTSILNILYPSLVYTLKVSLIPKEVSNYFRKMVKETVEYREKNNVERNDFMQLMIQLKNKTLNVAEEEDVKTLQKETDGLKSSNTPFGDWLKFITSRMLDIPFLQLWVTIATILTTVYVYFRVSFLYWKKRGVPTLNPTAPFGDFGKAILTKKSFQQVINEFYNDFDGQRFGGVYSFSSPALLIRDPEIIKAVLVKDFNKFHSHGIITNEEVEPLQGNLFALSGSKWRNLRVKLSPTFTSGKMKMMFGTMVDCGKELQTFLQEPANNKETIEVKDILARFSTDIIASCAFGIQCNCLKNPDAEFRIWGRKIFEPTFSGKILRTITFLLPSSSRFFRSSFLSKGVTDYFMKMVKETVEYREKNDVKRNDFMQLMIQLKNKTLGVAEEDNIKLGNLDADETENNAPFEITVNVIAAQAFVFFLAGFETSSTTMTFCLYELALNPDIQERLRAEIDTVVEKHDGNITYESIFEMEYLDKVVDETLRKYPPATTIRRECTKSVKLHGTDVLVEKGTKLLFPIMAIHHDPKYYPDPERFDPERFSEVEKKKRPHFTYLPFGEGPRICIGMLFLPLLIIHT</sequence>
<feature type="non-terminal residue" evidence="14">
    <location>
        <position position="1"/>
    </location>
</feature>